<dbReference type="AlphaFoldDB" id="A0AAN8U8P9"/>
<evidence type="ECO:0000313" key="2">
    <source>
        <dbReference type="EMBL" id="KAK6804083.1"/>
    </source>
</evidence>
<sequence>MNYDHSMNLDFCHGPAPPAGLSLSSSQPTYATLIKTDTNLTPTTPSKPKEFSLIEKFSYGKPDMAELRKLFPQQLGIKGGCSFGINSGSISKEMGYISFDPEVSSNADRALATVPESGGASKNGQEHDNVAIATTC</sequence>
<evidence type="ECO:0000256" key="1">
    <source>
        <dbReference type="SAM" id="MobiDB-lite"/>
    </source>
</evidence>
<protein>
    <submittedName>
        <fullName evidence="2">Uncharacterized protein</fullName>
    </submittedName>
</protein>
<organism evidence="2 3">
    <name type="scientific">Solanum bulbocastanum</name>
    <name type="common">Wild potato</name>
    <dbReference type="NCBI Taxonomy" id="147425"/>
    <lineage>
        <taxon>Eukaryota</taxon>
        <taxon>Viridiplantae</taxon>
        <taxon>Streptophyta</taxon>
        <taxon>Embryophyta</taxon>
        <taxon>Tracheophyta</taxon>
        <taxon>Spermatophyta</taxon>
        <taxon>Magnoliopsida</taxon>
        <taxon>eudicotyledons</taxon>
        <taxon>Gunneridae</taxon>
        <taxon>Pentapetalae</taxon>
        <taxon>asterids</taxon>
        <taxon>lamiids</taxon>
        <taxon>Solanales</taxon>
        <taxon>Solanaceae</taxon>
        <taxon>Solanoideae</taxon>
        <taxon>Solaneae</taxon>
        <taxon>Solanum</taxon>
    </lineage>
</organism>
<dbReference type="Proteomes" id="UP001371456">
    <property type="component" value="Unassembled WGS sequence"/>
</dbReference>
<feature type="region of interest" description="Disordered" evidence="1">
    <location>
        <begin position="116"/>
        <end position="136"/>
    </location>
</feature>
<comment type="caution">
    <text evidence="2">The sequence shown here is derived from an EMBL/GenBank/DDBJ whole genome shotgun (WGS) entry which is preliminary data.</text>
</comment>
<name>A0AAN8U8P9_SOLBU</name>
<reference evidence="2 3" key="1">
    <citation type="submission" date="2024-02" db="EMBL/GenBank/DDBJ databases">
        <title>de novo genome assembly of Solanum bulbocastanum strain 11H21.</title>
        <authorList>
            <person name="Hosaka A.J."/>
        </authorList>
    </citation>
    <scope>NUCLEOTIDE SEQUENCE [LARGE SCALE GENOMIC DNA]</scope>
    <source>
        <tissue evidence="2">Young leaves</tissue>
    </source>
</reference>
<keyword evidence="3" id="KW-1185">Reference proteome</keyword>
<dbReference type="EMBL" id="JBANQN010000001">
    <property type="protein sequence ID" value="KAK6804083.1"/>
    <property type="molecule type" value="Genomic_DNA"/>
</dbReference>
<evidence type="ECO:0000313" key="3">
    <source>
        <dbReference type="Proteomes" id="UP001371456"/>
    </source>
</evidence>
<accession>A0AAN8U8P9</accession>
<proteinExistence type="predicted"/>
<gene>
    <name evidence="2" type="ORF">RDI58_001867</name>
</gene>